<dbReference type="InterPro" id="IPR050678">
    <property type="entry name" value="DNA_Partitioning_ATPase"/>
</dbReference>
<dbReference type="PANTHER" id="PTHR13696">
    <property type="entry name" value="P-LOOP CONTAINING NUCLEOSIDE TRIPHOSPHATE HYDROLASE"/>
    <property type="match status" value="1"/>
</dbReference>
<feature type="domain" description="AAA" evidence="1">
    <location>
        <begin position="110"/>
        <end position="290"/>
    </location>
</feature>
<dbReference type="InterPro" id="IPR027417">
    <property type="entry name" value="P-loop_NTPase"/>
</dbReference>
<name>A0A7Y3RNM9_9PROT</name>
<dbReference type="SUPFAM" id="SSF52540">
    <property type="entry name" value="P-loop containing nucleoside triphosphate hydrolases"/>
    <property type="match status" value="1"/>
</dbReference>
<proteinExistence type="predicted"/>
<evidence type="ECO:0000259" key="1">
    <source>
        <dbReference type="Pfam" id="PF13614"/>
    </source>
</evidence>
<dbReference type="RefSeq" id="WP_173200734.1">
    <property type="nucleotide sequence ID" value="NZ_JABFCX010000003.1"/>
</dbReference>
<dbReference type="CDD" id="cd02042">
    <property type="entry name" value="ParAB_family"/>
    <property type="match status" value="1"/>
</dbReference>
<accession>A0A7Y3RNM9</accession>
<dbReference type="EMBL" id="JABFCX010000003">
    <property type="protein sequence ID" value="NNU17373.1"/>
    <property type="molecule type" value="Genomic_DNA"/>
</dbReference>
<dbReference type="Proteomes" id="UP000536835">
    <property type="component" value="Unassembled WGS sequence"/>
</dbReference>
<comment type="caution">
    <text evidence="2">The sequence shown here is derived from an EMBL/GenBank/DDBJ whole genome shotgun (WGS) entry which is preliminary data.</text>
</comment>
<dbReference type="AlphaFoldDB" id="A0A7Y3RNM9"/>
<dbReference type="InterPro" id="IPR025669">
    <property type="entry name" value="AAA_dom"/>
</dbReference>
<protein>
    <submittedName>
        <fullName evidence="2">AAA family ATPase</fullName>
    </submittedName>
</protein>
<dbReference type="Gene3D" id="3.40.50.300">
    <property type="entry name" value="P-loop containing nucleotide triphosphate hydrolases"/>
    <property type="match status" value="1"/>
</dbReference>
<keyword evidence="3" id="KW-1185">Reference proteome</keyword>
<sequence length="396" mass="42733">MEQPKAPGAATLETISHLVTTADGIIGSMRDVADDRVAETGPRRYRLTEAAQLVGRSVDAIRRAEAAGDLPKPTLRSSGQRAGYSLAEVNRMRDHFGTRPQRAPDDPPVILAVQNFKGGVGKSTISAHAAQYFAEKGYRVLIVDTDSQASTTTLFGFNPDVDIETETTLLPYLIADRSDGIGYAVRPTRWDGLDLIPANLGLYSAEYILSQQVKGDVSRLSRLKTGLLEAAASYDIVVIDPPPALGMISLSVLQAASAILIPTPPSSIDFASTAAYLAMLEEVVEALNTQTQSPVEYSFVTLLATKVVEQKGAHEVMRDVMGRAFSGSILPTALLDSAEFDTASVEMRTVFEASGGQSRTARRCRNNLLAVMGDLERKVRETWPSHRTKLRAEGIA</sequence>
<organism evidence="2 3">
    <name type="scientific">Parvularcula mediterranea</name>
    <dbReference type="NCBI Taxonomy" id="2732508"/>
    <lineage>
        <taxon>Bacteria</taxon>
        <taxon>Pseudomonadati</taxon>
        <taxon>Pseudomonadota</taxon>
        <taxon>Alphaproteobacteria</taxon>
        <taxon>Parvularculales</taxon>
        <taxon>Parvularculaceae</taxon>
        <taxon>Parvularcula</taxon>
    </lineage>
</organism>
<dbReference type="Pfam" id="PF13614">
    <property type="entry name" value="AAA_31"/>
    <property type="match status" value="1"/>
</dbReference>
<dbReference type="PANTHER" id="PTHR13696:SF52">
    <property type="entry name" value="PARA FAMILY PROTEIN CT_582"/>
    <property type="match status" value="1"/>
</dbReference>
<reference evidence="2 3" key="1">
    <citation type="submission" date="2020-05" db="EMBL/GenBank/DDBJ databases">
        <title>Parvularcula mediterraneae sp. nov., isolated from polypropylene straw from shallow seawater of the seashore of Laganas in Zakynthos island, Greece.</title>
        <authorList>
            <person name="Szabo I."/>
            <person name="Al-Omari J."/>
            <person name="Rado J."/>
            <person name="Szerdahelyi G.S."/>
        </authorList>
    </citation>
    <scope>NUCLEOTIDE SEQUENCE [LARGE SCALE GENOMIC DNA]</scope>
    <source>
        <strain evidence="2 3">ZS-1/3</strain>
    </source>
</reference>
<gene>
    <name evidence="2" type="ORF">HK107_13660</name>
</gene>
<evidence type="ECO:0000313" key="2">
    <source>
        <dbReference type="EMBL" id="NNU17373.1"/>
    </source>
</evidence>
<evidence type="ECO:0000313" key="3">
    <source>
        <dbReference type="Proteomes" id="UP000536835"/>
    </source>
</evidence>